<name>A0A3M0CTS4_9PROT</name>
<dbReference type="FunCoup" id="A0A3M0CTS4">
    <property type="interactions" value="324"/>
</dbReference>
<feature type="transmembrane region" description="Helical" evidence="2">
    <location>
        <begin position="7"/>
        <end position="24"/>
    </location>
</feature>
<keyword evidence="1" id="KW-0560">Oxidoreductase</keyword>
<proteinExistence type="predicted"/>
<dbReference type="GO" id="GO:0016491">
    <property type="term" value="F:oxidoreductase activity"/>
    <property type="evidence" value="ECO:0007669"/>
    <property type="project" value="UniProtKB-KW"/>
</dbReference>
<dbReference type="Gene3D" id="3.50.50.60">
    <property type="entry name" value="FAD/NAD(P)-binding domain"/>
    <property type="match status" value="1"/>
</dbReference>
<dbReference type="InterPro" id="IPR006076">
    <property type="entry name" value="FAD-dep_OxRdtase"/>
</dbReference>
<dbReference type="AlphaFoldDB" id="A0A3M0CTS4"/>
<reference evidence="4 5" key="1">
    <citation type="submission" date="2018-10" db="EMBL/GenBank/DDBJ databases">
        <title>Genomic Encyclopedia of Archaeal and Bacterial Type Strains, Phase II (KMG-II): from individual species to whole genera.</title>
        <authorList>
            <person name="Goeker M."/>
        </authorList>
    </citation>
    <scope>NUCLEOTIDE SEQUENCE [LARGE SCALE GENOMIC DNA]</scope>
    <source>
        <strain evidence="4 5">DSM 25217</strain>
    </source>
</reference>
<dbReference type="Gene3D" id="3.30.9.10">
    <property type="entry name" value="D-Amino Acid Oxidase, subunit A, domain 2"/>
    <property type="match status" value="1"/>
</dbReference>
<dbReference type="EMBL" id="REFR01000009">
    <property type="protein sequence ID" value="RMB12487.1"/>
    <property type="molecule type" value="Genomic_DNA"/>
</dbReference>
<dbReference type="PANTHER" id="PTHR13847">
    <property type="entry name" value="SARCOSINE DEHYDROGENASE-RELATED"/>
    <property type="match status" value="1"/>
</dbReference>
<keyword evidence="2" id="KW-0472">Membrane</keyword>
<evidence type="ECO:0000313" key="4">
    <source>
        <dbReference type="EMBL" id="RMB12487.1"/>
    </source>
</evidence>
<evidence type="ECO:0000256" key="1">
    <source>
        <dbReference type="ARBA" id="ARBA00023002"/>
    </source>
</evidence>
<keyword evidence="5" id="KW-1185">Reference proteome</keyword>
<evidence type="ECO:0000313" key="5">
    <source>
        <dbReference type="Proteomes" id="UP000271227"/>
    </source>
</evidence>
<dbReference type="SUPFAM" id="SSF51905">
    <property type="entry name" value="FAD/NAD(P)-binding domain"/>
    <property type="match status" value="1"/>
</dbReference>
<dbReference type="InterPro" id="IPR036188">
    <property type="entry name" value="FAD/NAD-bd_sf"/>
</dbReference>
<keyword evidence="2" id="KW-1133">Transmembrane helix</keyword>
<gene>
    <name evidence="4" type="ORF">BXY39_0985</name>
</gene>
<protein>
    <submittedName>
        <fullName evidence="4">D-arginine dehydrogenase</fullName>
    </submittedName>
</protein>
<feature type="domain" description="FAD dependent oxidoreductase" evidence="3">
    <location>
        <begin position="9"/>
        <end position="353"/>
    </location>
</feature>
<dbReference type="InParanoid" id="A0A3M0CTS4"/>
<dbReference type="PANTHER" id="PTHR13847:SF287">
    <property type="entry name" value="FAD-DEPENDENT OXIDOREDUCTASE DOMAIN-CONTAINING PROTEIN 1"/>
    <property type="match status" value="1"/>
</dbReference>
<dbReference type="Pfam" id="PF01266">
    <property type="entry name" value="DAO"/>
    <property type="match status" value="1"/>
</dbReference>
<dbReference type="Proteomes" id="UP000271227">
    <property type="component" value="Unassembled WGS sequence"/>
</dbReference>
<evidence type="ECO:0000256" key="2">
    <source>
        <dbReference type="SAM" id="Phobius"/>
    </source>
</evidence>
<dbReference type="OrthoDB" id="7421214at2"/>
<organism evidence="4 5">
    <name type="scientific">Eilatimonas milleporae</name>
    <dbReference type="NCBI Taxonomy" id="911205"/>
    <lineage>
        <taxon>Bacteria</taxon>
        <taxon>Pseudomonadati</taxon>
        <taxon>Pseudomonadota</taxon>
        <taxon>Alphaproteobacteria</taxon>
        <taxon>Kordiimonadales</taxon>
        <taxon>Kordiimonadaceae</taxon>
        <taxon>Eilatimonas</taxon>
    </lineage>
</organism>
<accession>A0A3M0CTS4</accession>
<keyword evidence="2" id="KW-0812">Transmembrane</keyword>
<sequence length="388" mass="41215">MTKTRKAVDVIVVGAGIAGAGVAYCLRDRTSLVVLEMEAQPGYHTTGRSAAFYAETYGGPAIQPLTSASKGFLQTPPTGFSDTPLMTPRGAIHIFSDAEATRARDIARDMMAALPSVRILTRDEVLARAPCLDGRNIAGGIDDPDCGDLDVAALHQGYLRAVRRAGHAILPDTVLETAVYDGGLWHVRTSQGEVRGRVLVNAAGAWGDDVAGRCGVNPIGLVPCRRTLVTTPRLETGPSDPSCPVILDVGERFYFKPEGEGYLISPADETPVPPTDIQPDMEDVALAIDHFEKATGLTVPRINAKWAGLRTFARDRLSVIGFDAVTPAFFWSVGQGGWGIQTSPAWAALAAALLVGDAIPDEMVPYGLEPRLYAPSRFHGVSANAMPA</sequence>
<dbReference type="RefSeq" id="WP_121937653.1">
    <property type="nucleotide sequence ID" value="NZ_REFR01000009.1"/>
</dbReference>
<evidence type="ECO:0000259" key="3">
    <source>
        <dbReference type="Pfam" id="PF01266"/>
    </source>
</evidence>
<comment type="caution">
    <text evidence="4">The sequence shown here is derived from an EMBL/GenBank/DDBJ whole genome shotgun (WGS) entry which is preliminary data.</text>
</comment>
<dbReference type="GO" id="GO:0005737">
    <property type="term" value="C:cytoplasm"/>
    <property type="evidence" value="ECO:0007669"/>
    <property type="project" value="TreeGrafter"/>
</dbReference>